<dbReference type="OrthoDB" id="9831754at2"/>
<gene>
    <name evidence="1" type="ORF">FKZ61_11045</name>
</gene>
<accession>A0A540VFW4</accession>
<name>A0A540VFW4_9CHLR</name>
<protein>
    <submittedName>
        <fullName evidence="1">Uncharacterized protein</fullName>
    </submittedName>
</protein>
<dbReference type="Proteomes" id="UP000317371">
    <property type="component" value="Unassembled WGS sequence"/>
</dbReference>
<organism evidence="1 2">
    <name type="scientific">Litorilinea aerophila</name>
    <dbReference type="NCBI Taxonomy" id="1204385"/>
    <lineage>
        <taxon>Bacteria</taxon>
        <taxon>Bacillati</taxon>
        <taxon>Chloroflexota</taxon>
        <taxon>Caldilineae</taxon>
        <taxon>Caldilineales</taxon>
        <taxon>Caldilineaceae</taxon>
        <taxon>Litorilinea</taxon>
    </lineage>
</organism>
<keyword evidence="2" id="KW-1185">Reference proteome</keyword>
<reference evidence="1 2" key="1">
    <citation type="submission" date="2019-06" db="EMBL/GenBank/DDBJ databases">
        <title>Genome sequence of Litorilinea aerophila BAA-2444.</title>
        <authorList>
            <person name="Maclea K.S."/>
            <person name="Maurais E.G."/>
            <person name="Iannazzi L.C."/>
        </authorList>
    </citation>
    <scope>NUCLEOTIDE SEQUENCE [LARGE SCALE GENOMIC DNA]</scope>
    <source>
        <strain evidence="1 2">ATCC BAA-2444</strain>
    </source>
</reference>
<comment type="caution">
    <text evidence="1">The sequence shown here is derived from an EMBL/GenBank/DDBJ whole genome shotgun (WGS) entry which is preliminary data.</text>
</comment>
<evidence type="ECO:0000313" key="1">
    <source>
        <dbReference type="EMBL" id="TQE95654.1"/>
    </source>
</evidence>
<proteinExistence type="predicted"/>
<evidence type="ECO:0000313" key="2">
    <source>
        <dbReference type="Proteomes" id="UP000317371"/>
    </source>
</evidence>
<dbReference type="SUPFAM" id="SSF56281">
    <property type="entry name" value="Metallo-hydrolase/oxidoreductase"/>
    <property type="match status" value="1"/>
</dbReference>
<dbReference type="AlphaFoldDB" id="A0A540VFW4"/>
<dbReference type="InterPro" id="IPR036866">
    <property type="entry name" value="RibonucZ/Hydroxyglut_hydro"/>
</dbReference>
<dbReference type="EMBL" id="VIGC01000012">
    <property type="protein sequence ID" value="TQE95654.1"/>
    <property type="molecule type" value="Genomic_DNA"/>
</dbReference>
<dbReference type="InParanoid" id="A0A540VFW4"/>
<sequence length="249" mass="26914">MATNSSIFLTEETTQPVRIRQLFQHLELFSEGEPPRHALFVLGRPNLADALSEPGAGDQLLVIDPPARATERFRLEGQVAALYTGPTPQEPALPLVQTQAGGVAHIRVGEHFLDIHSQQHHTVVHLPALGILCGGDFGSDVIPPILAPGSTGDDELATLRLLARLVKGHRLQIYVPRTGDLGTDKFQVMQRLAADVAYLHGLRRVVSAAVSRGEDPGAIQALAVTLLPTSWQTPQGQQVHARNVDNFLS</sequence>
<dbReference type="RefSeq" id="WP_141610189.1">
    <property type="nucleotide sequence ID" value="NZ_VIGC02000012.1"/>
</dbReference>